<dbReference type="PANTHER" id="PTHR12893">
    <property type="entry name" value="GOLGI REASSEMBLY STACKING PROTEIN GRASP"/>
    <property type="match status" value="1"/>
</dbReference>
<evidence type="ECO:0000256" key="2">
    <source>
        <dbReference type="ARBA" id="ARBA00007144"/>
    </source>
</evidence>
<feature type="domain" description="PDZ GRASP-type" evidence="10">
    <location>
        <begin position="15"/>
        <end position="105"/>
    </location>
</feature>
<feature type="binding site" evidence="9">
    <location>
        <position position="18"/>
    </location>
    <ligand>
        <name>Zn(2+)</name>
        <dbReference type="ChEBI" id="CHEBI:29105"/>
    </ligand>
</feature>
<evidence type="ECO:0000256" key="8">
    <source>
        <dbReference type="ARBA" id="ARBA00023288"/>
    </source>
</evidence>
<evidence type="ECO:0000256" key="1">
    <source>
        <dbReference type="ARBA" id="ARBA00004394"/>
    </source>
</evidence>
<sequence length="432" mass="47133">MGLSQSSEVSERGTYGYHVHEVQPKSPAEKAGLQPFFDFILCLDNRRLNEEDDLLKELLRANLEKAVRMEVYSTKTTRVRELEVVPSNAWGGQGLLGASVRFCSYQGANENVWHVLDVEPGSPAALASLQPHTDYIVGADHVLQDSEDFFSLVEAAEGKPLKLLVYNTETDSCREVVVTPNRAWGGRGSLGCGIGYGYLHRIPVNLNETTSKPPTPVLEKKPSPKWQMHGFTEAPLMAPSDQGEVDLKLEDFQETSLPPPIQRVMDPDSKVSGFVDRLAPSMSSVDVDHASLAMHEEKYGEISGVEELEDSGLLSSSADDRIEPRTLSSQAAMELISALDSSDMLSDSQEFTHDPVTKSGDFQRLSLPVDAFDTPVVSSLSAENLSCTSSLHVCSSVVDESVTEDSPTELLDVSQSCACERGQEVTKDTHTG</sequence>
<reference evidence="11" key="3">
    <citation type="submission" date="2025-09" db="UniProtKB">
        <authorList>
            <consortium name="Ensembl"/>
        </authorList>
    </citation>
    <scope>IDENTIFICATION</scope>
</reference>
<evidence type="ECO:0000256" key="9">
    <source>
        <dbReference type="PIRSR" id="PIRSR607583-1"/>
    </source>
</evidence>
<keyword evidence="5" id="KW-0677">Repeat</keyword>
<dbReference type="Pfam" id="PF04495">
    <property type="entry name" value="GRASP55_65"/>
    <property type="match status" value="1"/>
</dbReference>
<accession>A0A3P8VFQ4</accession>
<keyword evidence="3" id="KW-0597">Phosphoprotein</keyword>
<dbReference type="OMA" id="AVRMEVY"/>
<dbReference type="InParanoid" id="A0A3P8VFQ4"/>
<evidence type="ECO:0000313" key="11">
    <source>
        <dbReference type="Ensembl" id="ENSCSEP00000014138.1"/>
    </source>
</evidence>
<evidence type="ECO:0000256" key="4">
    <source>
        <dbReference type="ARBA" id="ARBA00022707"/>
    </source>
</evidence>
<keyword evidence="4" id="KW-0519">Myristate</keyword>
<feature type="binding site" evidence="9">
    <location>
        <position position="20"/>
    </location>
    <ligand>
        <name>Zn(2+)</name>
        <dbReference type="ChEBI" id="CHEBI:29105"/>
    </ligand>
</feature>
<dbReference type="GO" id="GO:0000139">
    <property type="term" value="C:Golgi membrane"/>
    <property type="evidence" value="ECO:0007669"/>
    <property type="project" value="UniProtKB-SubCell"/>
</dbReference>
<keyword evidence="8" id="KW-0449">Lipoprotein</keyword>
<dbReference type="InterPro" id="IPR036034">
    <property type="entry name" value="PDZ_sf"/>
</dbReference>
<dbReference type="Ensembl" id="ENSCSET00000014305.1">
    <property type="protein sequence ID" value="ENSCSEP00000014138.1"/>
    <property type="gene ID" value="ENSCSEG00000009096.1"/>
</dbReference>
<evidence type="ECO:0000256" key="3">
    <source>
        <dbReference type="ARBA" id="ARBA00022553"/>
    </source>
</evidence>
<feature type="binding site" evidence="9">
    <location>
        <position position="103"/>
    </location>
    <ligand>
        <name>Zn(2+)</name>
        <dbReference type="ChEBI" id="CHEBI:29105"/>
    </ligand>
</feature>
<dbReference type="InterPro" id="IPR007583">
    <property type="entry name" value="GRASP55_65"/>
</dbReference>
<dbReference type="Proteomes" id="UP000265120">
    <property type="component" value="Chromosome 20"/>
</dbReference>
<reference evidence="11" key="2">
    <citation type="submission" date="2025-08" db="UniProtKB">
        <authorList>
            <consortium name="Ensembl"/>
        </authorList>
    </citation>
    <scope>IDENTIFICATION</scope>
</reference>
<dbReference type="FunFam" id="2.30.42.10:FF:000026">
    <property type="entry name" value="Golgi reassembly stacking protein 2"/>
    <property type="match status" value="1"/>
</dbReference>
<evidence type="ECO:0000256" key="7">
    <source>
        <dbReference type="ARBA" id="ARBA00023136"/>
    </source>
</evidence>
<dbReference type="STRING" id="244447.ENSCSEP00000014138"/>
<dbReference type="GeneID" id="103396224"/>
<dbReference type="KEGG" id="csem:103396224"/>
<dbReference type="RefSeq" id="XP_008332455.1">
    <property type="nucleotide sequence ID" value="XM_008334233.2"/>
</dbReference>
<organism evidence="11 12">
    <name type="scientific">Cynoglossus semilaevis</name>
    <name type="common">Tongue sole</name>
    <dbReference type="NCBI Taxonomy" id="244447"/>
    <lineage>
        <taxon>Eukaryota</taxon>
        <taxon>Metazoa</taxon>
        <taxon>Chordata</taxon>
        <taxon>Craniata</taxon>
        <taxon>Vertebrata</taxon>
        <taxon>Euteleostomi</taxon>
        <taxon>Actinopterygii</taxon>
        <taxon>Neopterygii</taxon>
        <taxon>Teleostei</taxon>
        <taxon>Neoteleostei</taxon>
        <taxon>Acanthomorphata</taxon>
        <taxon>Carangaria</taxon>
        <taxon>Pleuronectiformes</taxon>
        <taxon>Pleuronectoidei</taxon>
        <taxon>Cynoglossidae</taxon>
        <taxon>Cynoglossinae</taxon>
        <taxon>Cynoglossus</taxon>
    </lineage>
</organism>
<dbReference type="InterPro" id="IPR024958">
    <property type="entry name" value="GRASP_PDZ"/>
</dbReference>
<dbReference type="PANTHER" id="PTHR12893:SF2">
    <property type="entry name" value="GOLGI REASSEMBLY-STACKING PROTEIN 1"/>
    <property type="match status" value="1"/>
</dbReference>
<dbReference type="SUPFAM" id="SSF50156">
    <property type="entry name" value="PDZ domain-like"/>
    <property type="match status" value="2"/>
</dbReference>
<reference evidence="11 12" key="1">
    <citation type="journal article" date="2014" name="Nat. Genet.">
        <title>Whole-genome sequence of a flatfish provides insights into ZW sex chromosome evolution and adaptation to a benthic lifestyle.</title>
        <authorList>
            <person name="Chen S."/>
            <person name="Zhang G."/>
            <person name="Shao C."/>
            <person name="Huang Q."/>
            <person name="Liu G."/>
            <person name="Zhang P."/>
            <person name="Song W."/>
            <person name="An N."/>
            <person name="Chalopin D."/>
            <person name="Volff J.N."/>
            <person name="Hong Y."/>
            <person name="Li Q."/>
            <person name="Sha Z."/>
            <person name="Zhou H."/>
            <person name="Xie M."/>
            <person name="Yu Q."/>
            <person name="Liu Y."/>
            <person name="Xiang H."/>
            <person name="Wang N."/>
            <person name="Wu K."/>
            <person name="Yang C."/>
            <person name="Zhou Q."/>
            <person name="Liao X."/>
            <person name="Yang L."/>
            <person name="Hu Q."/>
            <person name="Zhang J."/>
            <person name="Meng L."/>
            <person name="Jin L."/>
            <person name="Tian Y."/>
            <person name="Lian J."/>
            <person name="Yang J."/>
            <person name="Miao G."/>
            <person name="Liu S."/>
            <person name="Liang Z."/>
            <person name="Yan F."/>
            <person name="Li Y."/>
            <person name="Sun B."/>
            <person name="Zhang H."/>
            <person name="Zhang J."/>
            <person name="Zhu Y."/>
            <person name="Du M."/>
            <person name="Zhao Y."/>
            <person name="Schartl M."/>
            <person name="Tang Q."/>
            <person name="Wang J."/>
        </authorList>
    </citation>
    <scope>NUCLEOTIDE SEQUENCE</scope>
</reference>
<feature type="domain" description="PDZ GRASP-type" evidence="10">
    <location>
        <begin position="111"/>
        <end position="199"/>
    </location>
</feature>
<keyword evidence="6" id="KW-0333">Golgi apparatus</keyword>
<dbReference type="GeneTree" id="ENSGT00390000008686"/>
<dbReference type="FunFam" id="2.30.42.10:FF:000056">
    <property type="entry name" value="Golgi reassembly-stacking protein 2 isoform 1"/>
    <property type="match status" value="1"/>
</dbReference>
<dbReference type="PROSITE" id="PS51865">
    <property type="entry name" value="PDZ_GRASP"/>
    <property type="match status" value="2"/>
</dbReference>
<comment type="subcellular location">
    <subcellularLocation>
        <location evidence="1">Golgi apparatus membrane</location>
    </subcellularLocation>
</comment>
<protein>
    <submittedName>
        <fullName evidence="11">Golgi reassembly stacking protein 1a</fullName>
    </submittedName>
</protein>
<evidence type="ECO:0000256" key="6">
    <source>
        <dbReference type="ARBA" id="ARBA00023034"/>
    </source>
</evidence>
<keyword evidence="9" id="KW-0862">Zinc</keyword>
<dbReference type="GO" id="GO:0007030">
    <property type="term" value="P:Golgi organization"/>
    <property type="evidence" value="ECO:0007669"/>
    <property type="project" value="TreeGrafter"/>
</dbReference>
<evidence type="ECO:0000259" key="10">
    <source>
        <dbReference type="PROSITE" id="PS51865"/>
    </source>
</evidence>
<dbReference type="Gene3D" id="2.30.42.10">
    <property type="match status" value="2"/>
</dbReference>
<dbReference type="OrthoDB" id="3318at2759"/>
<proteinExistence type="inferred from homology"/>
<dbReference type="GO" id="GO:0046872">
    <property type="term" value="F:metal ion binding"/>
    <property type="evidence" value="ECO:0007669"/>
    <property type="project" value="UniProtKB-KW"/>
</dbReference>
<keyword evidence="12" id="KW-1185">Reference proteome</keyword>
<evidence type="ECO:0000256" key="5">
    <source>
        <dbReference type="ARBA" id="ARBA00022737"/>
    </source>
</evidence>
<evidence type="ECO:0000313" key="12">
    <source>
        <dbReference type="Proteomes" id="UP000265120"/>
    </source>
</evidence>
<dbReference type="AlphaFoldDB" id="A0A3P8VFQ4"/>
<name>A0A3P8VFQ4_CYNSE</name>
<keyword evidence="7" id="KW-0472">Membrane</keyword>
<comment type="similarity">
    <text evidence="2">Belongs to the GORASP family.</text>
</comment>
<keyword evidence="9" id="KW-0479">Metal-binding</keyword>